<proteinExistence type="predicted"/>
<feature type="transmembrane region" description="Helical" evidence="1">
    <location>
        <begin position="32"/>
        <end position="51"/>
    </location>
</feature>
<dbReference type="RefSeq" id="WP_143989120.1">
    <property type="nucleotide sequence ID" value="NZ_CABEIU010000002.1"/>
</dbReference>
<dbReference type="EMBL" id="CABEIU010000002">
    <property type="protein sequence ID" value="VTT02166.1"/>
    <property type="molecule type" value="Genomic_DNA"/>
</dbReference>
<evidence type="ECO:0000256" key="1">
    <source>
        <dbReference type="SAM" id="Phobius"/>
    </source>
</evidence>
<organism evidence="2 3">
    <name type="scientific">Streptococcus oralis</name>
    <dbReference type="NCBI Taxonomy" id="1303"/>
    <lineage>
        <taxon>Bacteria</taxon>
        <taxon>Bacillati</taxon>
        <taxon>Bacillota</taxon>
        <taxon>Bacilli</taxon>
        <taxon>Lactobacillales</taxon>
        <taxon>Streptococcaceae</taxon>
        <taxon>Streptococcus</taxon>
    </lineage>
</organism>
<evidence type="ECO:0000313" key="3">
    <source>
        <dbReference type="Proteomes" id="UP000388056"/>
    </source>
</evidence>
<reference evidence="2 3" key="1">
    <citation type="submission" date="2019-05" db="EMBL/GenBank/DDBJ databases">
        <authorList>
            <consortium name="Pathogen Informatics"/>
        </authorList>
    </citation>
    <scope>NUCLEOTIDE SEQUENCE [LARGE SCALE GENOMIC DNA]</scope>
    <source>
        <strain evidence="2 3">NCTC10232</strain>
    </source>
</reference>
<evidence type="ECO:0000313" key="2">
    <source>
        <dbReference type="EMBL" id="VTT02166.1"/>
    </source>
</evidence>
<gene>
    <name evidence="2" type="ORF">NCTC10232_00187</name>
</gene>
<sequence>MLHFSTNLTEKEIKVLIDEHRRTISKLENQRSLIAFLVLLTLISVFLLGIVGNILLTIFSFIIGSLVLLFLIGIFPRQSNTDHLEDEIEELNKLLSIRVENRLKQEEIDKRTIYDVILKVKGISYRQEAFSDLCQELIRESDDIPYLGYTSKEIKEELIFEDRFYKYSPFELSDVDFVPEVDNQFDPDAVKIVVRGYHLGYVTKSKSRKVLRLTTDSNNEVVKIAKIYGGDYKDIDPESDKLRTVKDSFKIRIKLKVLKK</sequence>
<keyword evidence="1" id="KW-0472">Membrane</keyword>
<protein>
    <submittedName>
        <fullName evidence="2">Membrane protein</fullName>
    </submittedName>
</protein>
<keyword evidence="1" id="KW-0812">Transmembrane</keyword>
<dbReference type="AlphaFoldDB" id="A0A4V0E3A3"/>
<dbReference type="Proteomes" id="UP000388056">
    <property type="component" value="Unassembled WGS sequence"/>
</dbReference>
<name>A0A4V0E3A3_STROR</name>
<accession>A0A4V0E3A3</accession>
<dbReference type="Gene3D" id="3.30.70.2330">
    <property type="match status" value="1"/>
</dbReference>
<keyword evidence="1" id="KW-1133">Transmembrane helix</keyword>
<feature type="transmembrane region" description="Helical" evidence="1">
    <location>
        <begin position="57"/>
        <end position="75"/>
    </location>
</feature>